<feature type="transmembrane region" description="Helical" evidence="7">
    <location>
        <begin position="288"/>
        <end position="309"/>
    </location>
</feature>
<evidence type="ECO:0000256" key="1">
    <source>
        <dbReference type="ARBA" id="ARBA00004651"/>
    </source>
</evidence>
<gene>
    <name evidence="9" type="ORF">KIM322_05740</name>
</gene>
<evidence type="ECO:0000256" key="6">
    <source>
        <dbReference type="ARBA" id="ARBA00023136"/>
    </source>
</evidence>
<dbReference type="Gene3D" id="1.20.81.30">
    <property type="entry name" value="Type II secretion system (T2SS), domain F"/>
    <property type="match status" value="2"/>
</dbReference>
<dbReference type="Pfam" id="PF00482">
    <property type="entry name" value="T2SSF"/>
    <property type="match status" value="2"/>
</dbReference>
<evidence type="ECO:0000256" key="7">
    <source>
        <dbReference type="SAM" id="Phobius"/>
    </source>
</evidence>
<keyword evidence="4 7" id="KW-0812">Transmembrane</keyword>
<protein>
    <submittedName>
        <fullName evidence="9">Type II secretion system protein F</fullName>
    </submittedName>
</protein>
<keyword evidence="10" id="KW-1185">Reference proteome</keyword>
<sequence length="322" mass="35971">MTSQERLNFLDYLQNSLSNGFSLNASLELMPILWPERQNLINRLSEGIQTGTSLGKELLRLGFSKTVAAQIDLAMEQGSLSECLEQLATLDRLKNEQIKKLKTELSYPLVLTGMMICLLLFMQTFVSSQFTEAGEHTGDILLVGLLGLGLFFVYYLVQVLNLLKKQDYRSLSKLAHYPLVGPLVQLYVKYLLVYDVAMLISSGFSLQKMCEYAMRQEAGSLQQFIGAKVGEQLAAGKGLKEIVEKEAFLPNELLLLLQTGSKKNDLGSRCLLLGQTLFADLTGKIEKLIINVQPFCFILIGLGVIGMYLKLLLPMYTMMQSI</sequence>
<evidence type="ECO:0000313" key="10">
    <source>
        <dbReference type="Proteomes" id="UP001321741"/>
    </source>
</evidence>
<feature type="transmembrane region" description="Helical" evidence="7">
    <location>
        <begin position="107"/>
        <end position="128"/>
    </location>
</feature>
<evidence type="ECO:0000256" key="2">
    <source>
        <dbReference type="ARBA" id="ARBA00005745"/>
    </source>
</evidence>
<accession>A0ABM8BGD0</accession>
<keyword evidence="3" id="KW-1003">Cell membrane</keyword>
<dbReference type="EMBL" id="AP026803">
    <property type="protein sequence ID" value="BDR60313.1"/>
    <property type="molecule type" value="Genomic_DNA"/>
</dbReference>
<evidence type="ECO:0000256" key="3">
    <source>
        <dbReference type="ARBA" id="ARBA00022475"/>
    </source>
</evidence>
<organism evidence="9 10">
    <name type="scientific">Lactobacillus xylocopicola</name>
    <dbReference type="NCBI Taxonomy" id="2976676"/>
    <lineage>
        <taxon>Bacteria</taxon>
        <taxon>Bacillati</taxon>
        <taxon>Bacillota</taxon>
        <taxon>Bacilli</taxon>
        <taxon>Lactobacillales</taxon>
        <taxon>Lactobacillaceae</taxon>
        <taxon>Lactobacillus</taxon>
    </lineage>
</organism>
<dbReference type="Proteomes" id="UP001321741">
    <property type="component" value="Chromosome"/>
</dbReference>
<keyword evidence="6 7" id="KW-0472">Membrane</keyword>
<name>A0ABM8BGD0_9LACO</name>
<comment type="subcellular location">
    <subcellularLocation>
        <location evidence="1">Cell membrane</location>
        <topology evidence="1">Multi-pass membrane protein</topology>
    </subcellularLocation>
</comment>
<proteinExistence type="inferred from homology"/>
<reference evidence="9 10" key="1">
    <citation type="journal article" date="2023" name="Microbiol. Spectr.">
        <title>Symbiosis of Carpenter Bees with Uncharacterized Lactic Acid Bacteria Showing NAD Auxotrophy.</title>
        <authorList>
            <person name="Kawasaki S."/>
            <person name="Ozawa K."/>
            <person name="Mori T."/>
            <person name="Yamamoto A."/>
            <person name="Ito M."/>
            <person name="Ohkuma M."/>
            <person name="Sakamoto M."/>
            <person name="Matsutani M."/>
        </authorList>
    </citation>
    <scope>NUCLEOTIDE SEQUENCE [LARGE SCALE GENOMIC DNA]</scope>
    <source>
        <strain evidence="9 10">Kim32-2</strain>
    </source>
</reference>
<feature type="transmembrane region" description="Helical" evidence="7">
    <location>
        <begin position="140"/>
        <end position="163"/>
    </location>
</feature>
<evidence type="ECO:0000313" key="9">
    <source>
        <dbReference type="EMBL" id="BDR60313.1"/>
    </source>
</evidence>
<evidence type="ECO:0000256" key="5">
    <source>
        <dbReference type="ARBA" id="ARBA00022989"/>
    </source>
</evidence>
<evidence type="ECO:0000259" key="8">
    <source>
        <dbReference type="Pfam" id="PF00482"/>
    </source>
</evidence>
<evidence type="ECO:0000256" key="4">
    <source>
        <dbReference type="ARBA" id="ARBA00022692"/>
    </source>
</evidence>
<dbReference type="PANTHER" id="PTHR30012:SF0">
    <property type="entry name" value="TYPE II SECRETION SYSTEM PROTEIN F-RELATED"/>
    <property type="match status" value="1"/>
</dbReference>
<dbReference type="InterPro" id="IPR018076">
    <property type="entry name" value="T2SS_GspF_dom"/>
</dbReference>
<dbReference type="InterPro" id="IPR042094">
    <property type="entry name" value="T2SS_GspF_sf"/>
</dbReference>
<feature type="domain" description="Type II secretion system protein GspF" evidence="8">
    <location>
        <begin position="9"/>
        <end position="126"/>
    </location>
</feature>
<dbReference type="PANTHER" id="PTHR30012">
    <property type="entry name" value="GENERAL SECRETION PATHWAY PROTEIN"/>
    <property type="match status" value="1"/>
</dbReference>
<feature type="domain" description="Type II secretion system protein GspF" evidence="8">
    <location>
        <begin position="196"/>
        <end position="314"/>
    </location>
</feature>
<dbReference type="InterPro" id="IPR003004">
    <property type="entry name" value="GspF/PilC"/>
</dbReference>
<comment type="similarity">
    <text evidence="2">Belongs to the GSP F family.</text>
</comment>
<keyword evidence="5 7" id="KW-1133">Transmembrane helix</keyword>